<dbReference type="SFLD" id="SFLDG01129">
    <property type="entry name" value="C1.5:_HAD__Beta-PGM__Phosphata"/>
    <property type="match status" value="1"/>
</dbReference>
<organism evidence="5 6">
    <name type="scientific">Paenibacillus lutimineralis</name>
    <dbReference type="NCBI Taxonomy" id="2707005"/>
    <lineage>
        <taxon>Bacteria</taxon>
        <taxon>Bacillati</taxon>
        <taxon>Bacillota</taxon>
        <taxon>Bacilli</taxon>
        <taxon>Bacillales</taxon>
        <taxon>Paenibacillaceae</taxon>
        <taxon>Paenibacillus</taxon>
    </lineage>
</organism>
<dbReference type="OrthoDB" id="25198at2"/>
<accession>A0A3Q9I784</accession>
<protein>
    <submittedName>
        <fullName evidence="5">HAD family hydrolase</fullName>
    </submittedName>
</protein>
<evidence type="ECO:0000313" key="6">
    <source>
        <dbReference type="Proteomes" id="UP000270678"/>
    </source>
</evidence>
<dbReference type="InterPro" id="IPR006439">
    <property type="entry name" value="HAD-SF_hydro_IA"/>
</dbReference>
<dbReference type="EMBL" id="CP034346">
    <property type="protein sequence ID" value="AZS14060.1"/>
    <property type="molecule type" value="Genomic_DNA"/>
</dbReference>
<sequence>MNIPSLQAALSPQAVFFDVDDTLYDHLIPFRQALQNVLHTHEQFPYEAAYHRMRYYSDYLSAQAGGTPTHGTVLLEMRRNRFKFTLEEFGLHVTDMQADKVQEEYLQHQFTIQLFDGAKELIKQLKDSGVTVGLITNGPPQHQMQKINALGLREIIPAELIFISGAVGITKPDRGLFDHVAEQLGLPAEACCYIGDSWRNDVIGALNGGWNVIWFNHRKVGPESEHRPHFEAASYDELASLLL</sequence>
<dbReference type="SFLD" id="SFLDS00003">
    <property type="entry name" value="Haloacid_Dehalogenase"/>
    <property type="match status" value="1"/>
</dbReference>
<dbReference type="Pfam" id="PF00702">
    <property type="entry name" value="Hydrolase"/>
    <property type="match status" value="1"/>
</dbReference>
<dbReference type="PANTHER" id="PTHR46470:SF2">
    <property type="entry name" value="GLYCERALDEHYDE 3-PHOSPHATE PHOSPHATASE"/>
    <property type="match status" value="1"/>
</dbReference>
<comment type="cofactor">
    <cofactor evidence="1">
        <name>Mg(2+)</name>
        <dbReference type="ChEBI" id="CHEBI:18420"/>
    </cofactor>
</comment>
<dbReference type="PANTHER" id="PTHR46470">
    <property type="entry name" value="N-ACYLNEURAMINATE-9-PHOSPHATASE"/>
    <property type="match status" value="1"/>
</dbReference>
<dbReference type="KEGG" id="plut:EI981_06050"/>
<gene>
    <name evidence="5" type="ORF">EI981_06050</name>
</gene>
<proteinExistence type="predicted"/>
<dbReference type="Gene3D" id="3.40.50.1000">
    <property type="entry name" value="HAD superfamily/HAD-like"/>
    <property type="match status" value="1"/>
</dbReference>
<dbReference type="NCBIfam" id="TIGR01549">
    <property type="entry name" value="HAD-SF-IA-v1"/>
    <property type="match status" value="1"/>
</dbReference>
<dbReference type="InterPro" id="IPR036412">
    <property type="entry name" value="HAD-like_sf"/>
</dbReference>
<dbReference type="Gene3D" id="1.20.120.710">
    <property type="entry name" value="Haloacid dehalogenase hydrolase-like domain"/>
    <property type="match status" value="1"/>
</dbReference>
<dbReference type="PRINTS" id="PR00413">
    <property type="entry name" value="HADHALOGNASE"/>
</dbReference>
<dbReference type="Proteomes" id="UP000270678">
    <property type="component" value="Chromosome"/>
</dbReference>
<name>A0A3Q9I784_9BACL</name>
<dbReference type="InterPro" id="IPR023214">
    <property type="entry name" value="HAD_sf"/>
</dbReference>
<dbReference type="InterPro" id="IPR051400">
    <property type="entry name" value="HAD-like_hydrolase"/>
</dbReference>
<reference evidence="6" key="1">
    <citation type="submission" date="2018-12" db="EMBL/GenBank/DDBJ databases">
        <title>Complete genome sequence of Paenibacillus sp. MBLB1234.</title>
        <authorList>
            <person name="Nam Y.-D."/>
            <person name="Kang J."/>
            <person name="Chung W.-H."/>
            <person name="Park Y.S."/>
        </authorList>
    </citation>
    <scope>NUCLEOTIDE SEQUENCE [LARGE SCALE GENOMIC DNA]</scope>
    <source>
        <strain evidence="6">MBLB1234</strain>
    </source>
</reference>
<dbReference type="GO" id="GO:0046872">
    <property type="term" value="F:metal ion binding"/>
    <property type="evidence" value="ECO:0007669"/>
    <property type="project" value="UniProtKB-KW"/>
</dbReference>
<dbReference type="RefSeq" id="WP_126996349.1">
    <property type="nucleotide sequence ID" value="NZ_CP034346.1"/>
</dbReference>
<dbReference type="AlphaFoldDB" id="A0A3Q9I784"/>
<keyword evidence="2" id="KW-0479">Metal-binding</keyword>
<keyword evidence="3 5" id="KW-0378">Hydrolase</keyword>
<dbReference type="GO" id="GO:0016791">
    <property type="term" value="F:phosphatase activity"/>
    <property type="evidence" value="ECO:0007669"/>
    <property type="project" value="TreeGrafter"/>
</dbReference>
<dbReference type="GO" id="GO:0044281">
    <property type="term" value="P:small molecule metabolic process"/>
    <property type="evidence" value="ECO:0007669"/>
    <property type="project" value="UniProtKB-ARBA"/>
</dbReference>
<evidence type="ECO:0000256" key="1">
    <source>
        <dbReference type="ARBA" id="ARBA00001946"/>
    </source>
</evidence>
<evidence type="ECO:0000313" key="5">
    <source>
        <dbReference type="EMBL" id="AZS14060.1"/>
    </source>
</evidence>
<evidence type="ECO:0000256" key="3">
    <source>
        <dbReference type="ARBA" id="ARBA00022801"/>
    </source>
</evidence>
<dbReference type="SUPFAM" id="SSF56784">
    <property type="entry name" value="HAD-like"/>
    <property type="match status" value="1"/>
</dbReference>
<evidence type="ECO:0000256" key="2">
    <source>
        <dbReference type="ARBA" id="ARBA00022723"/>
    </source>
</evidence>
<keyword evidence="4" id="KW-0460">Magnesium</keyword>
<evidence type="ECO:0000256" key="4">
    <source>
        <dbReference type="ARBA" id="ARBA00022842"/>
    </source>
</evidence>
<keyword evidence="6" id="KW-1185">Reference proteome</keyword>